<accession>A0A5S9QL00</accession>
<name>A0A5S9QL00_9GAMM</name>
<evidence type="ECO:0000313" key="2">
    <source>
        <dbReference type="EMBL" id="CAA0118505.1"/>
    </source>
</evidence>
<evidence type="ECO:0000313" key="3">
    <source>
        <dbReference type="Proteomes" id="UP000435877"/>
    </source>
</evidence>
<dbReference type="EMBL" id="CACSIM010000006">
    <property type="protein sequence ID" value="CAA0118505.1"/>
    <property type="molecule type" value="Genomic_DNA"/>
</dbReference>
<evidence type="ECO:0000313" key="4">
    <source>
        <dbReference type="Proteomes" id="UP000439591"/>
    </source>
</evidence>
<dbReference type="Proteomes" id="UP000435877">
    <property type="component" value="Unassembled WGS sequence"/>
</dbReference>
<protein>
    <submittedName>
        <fullName evidence="2">Uncharacterized protein</fullName>
    </submittedName>
</protein>
<dbReference type="Proteomes" id="UP000439591">
    <property type="component" value="Unassembled WGS sequence"/>
</dbReference>
<dbReference type="EMBL" id="CACSIK010000003">
    <property type="protein sequence ID" value="CAA0111196.1"/>
    <property type="molecule type" value="Genomic_DNA"/>
</dbReference>
<evidence type="ECO:0000313" key="1">
    <source>
        <dbReference type="EMBL" id="CAA0111196.1"/>
    </source>
</evidence>
<keyword evidence="3" id="KW-1185">Reference proteome</keyword>
<gene>
    <name evidence="1" type="ORF">IHBHHGIJ_03275</name>
    <name evidence="2" type="ORF">KFEGEMFD_03488</name>
</gene>
<dbReference type="RefSeq" id="WP_159270046.1">
    <property type="nucleotide sequence ID" value="NZ_CACSIK010000003.1"/>
</dbReference>
<sequence>MKKRMKIAFAITILGVSSLTVAGPLSPIVELLGQLNGQLANIGGGGAGLDTPLELLGGLTGLNNDLLSGVESLLGQDFSQGNKNVNGPSVELPYNPLPLALDLIGSLPHIDSLPGTQVIVLTLDSLDTVPI</sequence>
<dbReference type="AlphaFoldDB" id="A0A5S9QL00"/>
<proteinExistence type="predicted"/>
<organism evidence="2 4">
    <name type="scientific">Zhongshania aliphaticivorans</name>
    <dbReference type="NCBI Taxonomy" id="1470434"/>
    <lineage>
        <taxon>Bacteria</taxon>
        <taxon>Pseudomonadati</taxon>
        <taxon>Pseudomonadota</taxon>
        <taxon>Gammaproteobacteria</taxon>
        <taxon>Cellvibrionales</taxon>
        <taxon>Spongiibacteraceae</taxon>
        <taxon>Zhongshania</taxon>
    </lineage>
</organism>
<reference evidence="3 4" key="1">
    <citation type="submission" date="2019-11" db="EMBL/GenBank/DDBJ databases">
        <authorList>
            <person name="Holert J."/>
        </authorList>
    </citation>
    <scope>NUCLEOTIDE SEQUENCE [LARGE SCALE GENOMIC DNA]</scope>
    <source>
        <strain evidence="2">BC3_2A</strain>
        <strain evidence="1">SB11_1A</strain>
    </source>
</reference>